<evidence type="ECO:0000259" key="4">
    <source>
        <dbReference type="PROSITE" id="PS01124"/>
    </source>
</evidence>
<dbReference type="PANTHER" id="PTHR46796">
    <property type="entry name" value="HTH-TYPE TRANSCRIPTIONAL ACTIVATOR RHAS-RELATED"/>
    <property type="match status" value="1"/>
</dbReference>
<keyword evidence="5" id="KW-0614">Plasmid</keyword>
<dbReference type="GeneID" id="90509740"/>
<dbReference type="InterPro" id="IPR009057">
    <property type="entry name" value="Homeodomain-like_sf"/>
</dbReference>
<keyword evidence="3" id="KW-0804">Transcription</keyword>
<dbReference type="PROSITE" id="PS01124">
    <property type="entry name" value="HTH_ARAC_FAMILY_2"/>
    <property type="match status" value="1"/>
</dbReference>
<evidence type="ECO:0000256" key="1">
    <source>
        <dbReference type="ARBA" id="ARBA00023015"/>
    </source>
</evidence>
<proteinExistence type="predicted"/>
<dbReference type="InterPro" id="IPR050204">
    <property type="entry name" value="AraC_XylS_family_regulators"/>
</dbReference>
<dbReference type="RefSeq" id="WP_013199736.1">
    <property type="nucleotide sequence ID" value="NC_015063.1"/>
</dbReference>
<dbReference type="PANTHER" id="PTHR46796:SF7">
    <property type="entry name" value="ARAC FAMILY TRANSCRIPTIONAL REGULATOR"/>
    <property type="match status" value="1"/>
</dbReference>
<dbReference type="PRINTS" id="PR00032">
    <property type="entry name" value="HTHARAC"/>
</dbReference>
<dbReference type="GO" id="GO:0003700">
    <property type="term" value="F:DNA-binding transcription factor activity"/>
    <property type="evidence" value="ECO:0007669"/>
    <property type="project" value="InterPro"/>
</dbReference>
<name>A0A0H3FPF6_RAHSY</name>
<evidence type="ECO:0000256" key="3">
    <source>
        <dbReference type="ARBA" id="ARBA00023163"/>
    </source>
</evidence>
<dbReference type="HOGENOM" id="CLU_000445_81_0_6"/>
<dbReference type="EMBL" id="CP002507">
    <property type="protein sequence ID" value="ADW76708.1"/>
    <property type="molecule type" value="Genomic_DNA"/>
</dbReference>
<reference evidence="6" key="1">
    <citation type="submission" date="2011-01" db="EMBL/GenBank/DDBJ databases">
        <title>Complete sequence of plasmid2 of Rahnella sp. Y9602.</title>
        <authorList>
            <consortium name="US DOE Joint Genome Institute"/>
            <person name="Lucas S."/>
            <person name="Copeland A."/>
            <person name="Lapidus A."/>
            <person name="Cheng J.-F."/>
            <person name="Goodwin L."/>
            <person name="Pitluck S."/>
            <person name="Lu M."/>
            <person name="Detter J.C."/>
            <person name="Han C."/>
            <person name="Tapia R."/>
            <person name="Land M."/>
            <person name="Hauser L."/>
            <person name="Kyrpides N."/>
            <person name="Ivanova N."/>
            <person name="Ovchinnikova G."/>
            <person name="Pagani I."/>
            <person name="Sobecky P.A."/>
            <person name="Martinez R.J."/>
            <person name="Woyke T."/>
        </authorList>
    </citation>
    <scope>NUCLEOTIDE SEQUENCE [LARGE SCALE GENOMIC DNA]</scope>
    <source>
        <strain evidence="6">Y9602</strain>
        <plasmid evidence="6">pRAHAQ02</plasmid>
    </source>
</reference>
<keyword evidence="1" id="KW-0805">Transcription regulation</keyword>
<evidence type="ECO:0000313" key="6">
    <source>
        <dbReference type="Proteomes" id="UP000007257"/>
    </source>
</evidence>
<dbReference type="InterPro" id="IPR018060">
    <property type="entry name" value="HTH_AraC"/>
</dbReference>
<keyword evidence="2" id="KW-0238">DNA-binding</keyword>
<gene>
    <name evidence="5" type="ordered locus">Rahaq_5142</name>
</gene>
<protein>
    <submittedName>
        <fullName evidence="5">Transcriptional regulator, AraC family</fullName>
    </submittedName>
</protein>
<dbReference type="InterPro" id="IPR020449">
    <property type="entry name" value="Tscrpt_reg_AraC-type_HTH"/>
</dbReference>
<dbReference type="GO" id="GO:0043565">
    <property type="term" value="F:sequence-specific DNA binding"/>
    <property type="evidence" value="ECO:0007669"/>
    <property type="project" value="InterPro"/>
</dbReference>
<dbReference type="AlphaFoldDB" id="A0A0H3FPF6"/>
<dbReference type="Gene3D" id="1.10.10.60">
    <property type="entry name" value="Homeodomain-like"/>
    <property type="match status" value="2"/>
</dbReference>
<dbReference type="InterPro" id="IPR032783">
    <property type="entry name" value="AraC_lig"/>
</dbReference>
<dbReference type="KEGG" id="rah:Rahaq_5142"/>
<geneLocation type="plasmid" evidence="5 6">
    <name>pRAHAQ02</name>
</geneLocation>
<dbReference type="Pfam" id="PF12852">
    <property type="entry name" value="Cupin_6"/>
    <property type="match status" value="1"/>
</dbReference>
<dbReference type="Pfam" id="PF12833">
    <property type="entry name" value="HTH_18"/>
    <property type="match status" value="1"/>
</dbReference>
<feature type="domain" description="HTH araC/xylS-type" evidence="4">
    <location>
        <begin position="203"/>
        <end position="301"/>
    </location>
</feature>
<dbReference type="SMART" id="SM00342">
    <property type="entry name" value="HTH_ARAC"/>
    <property type="match status" value="1"/>
</dbReference>
<dbReference type="PROSITE" id="PS00041">
    <property type="entry name" value="HTH_ARAC_FAMILY_1"/>
    <property type="match status" value="1"/>
</dbReference>
<organism evidence="5 6">
    <name type="scientific">Rahnella sp. (strain Y9602)</name>
    <dbReference type="NCBI Taxonomy" id="2703885"/>
    <lineage>
        <taxon>Bacteria</taxon>
        <taxon>Pseudomonadati</taxon>
        <taxon>Pseudomonadota</taxon>
        <taxon>Gammaproteobacteria</taxon>
        <taxon>Enterobacterales</taxon>
        <taxon>Yersiniaceae</taxon>
        <taxon>Rahnella</taxon>
    </lineage>
</organism>
<dbReference type="OrthoDB" id="9783876at2"/>
<dbReference type="InterPro" id="IPR018062">
    <property type="entry name" value="HTH_AraC-typ_CS"/>
</dbReference>
<dbReference type="SUPFAM" id="SSF46689">
    <property type="entry name" value="Homeodomain-like"/>
    <property type="match status" value="2"/>
</dbReference>
<evidence type="ECO:0000313" key="5">
    <source>
        <dbReference type="EMBL" id="ADW76708.1"/>
    </source>
</evidence>
<sequence length="305" mass="33552">MDPLSDILSLLKVEAILTARMEARGPWAMRFPSYKHIKFGTVLEGNFWLWMVGMQPLLLEKGDFYLLTSGDAYCCGSSPALMVSDGRQIFSSHREADGVVRYGQGELISEGIGGRFVFEEASSPLLLKHLPPVLVSRREESSSPALTALITLLSHETSALRPGHDIVASSMAILVLVQMLREYLEGNQKGTSWLKALGDRKIGTALSLIHSSPSADWTLASLSAKSAMSRSAFASRFHQLTGSTPGNYLTSWRMELACAELRKHHLSISEIARLTGYKSVPSFSLAFKRHTGRTPGGYRNLHKNT</sequence>
<dbReference type="Proteomes" id="UP000007257">
    <property type="component" value="Plasmid pRAHAQ02"/>
</dbReference>
<evidence type="ECO:0000256" key="2">
    <source>
        <dbReference type="ARBA" id="ARBA00023125"/>
    </source>
</evidence>
<accession>A0A0H3FPF6</accession>
<reference evidence="5 6" key="2">
    <citation type="journal article" date="2012" name="J. Bacteriol.">
        <title>Complete Genome Sequence of Rahnella sp. Strain Y9602, a Gammaproteobacterium Isolate from Metal- and Radionuclide-Contaminated Soil.</title>
        <authorList>
            <person name="Martinez R.J."/>
            <person name="Bruce D."/>
            <person name="Detter C."/>
            <person name="Goodwin L.A."/>
            <person name="Han J."/>
            <person name="Han C.S."/>
            <person name="Held B."/>
            <person name="Land M.L."/>
            <person name="Mikhailova N."/>
            <person name="Nolan M."/>
            <person name="Pennacchio L."/>
            <person name="Pitluck S."/>
            <person name="Tapia R."/>
            <person name="Woyke T."/>
            <person name="Sobecky P.A."/>
        </authorList>
    </citation>
    <scope>NUCLEOTIDE SEQUENCE [LARGE SCALE GENOMIC DNA]</scope>
    <source>
        <strain evidence="5 6">Y9602</strain>
        <plasmid evidence="5 6">pRAHAQ02</plasmid>
    </source>
</reference>